<dbReference type="InterPro" id="IPR046357">
    <property type="entry name" value="PPIase_dom_sf"/>
</dbReference>
<dbReference type="Gene3D" id="3.10.50.40">
    <property type="match status" value="2"/>
</dbReference>
<sequence>MRKLHSFIFGALALGTIAACTNNIDPSTDTNAIYQSNLADISTYAASKGLNGKSTNTGLYYAISKPSNSSIATAIGQEVELNYTLYSLTKSTGNPSVIVDRKVDSTYATTSLYGPLTESNSGLIEGLMYMHEGDQAVLLLPSLLAFGNQSAYNGLVPANSPVRFDVTLKRARTEDQQINEYMTANKLTPTEVTSSGLRFIKTLDNSTGATPTATQTLIVKYKGKLLRSVSAFDSTGTGTYPTTIGKSIAGFDEGLSKLKVGEKATIILPSKIGYGTTGYQQIPPYAPMRFDIELVSVQ</sequence>
<dbReference type="PROSITE" id="PS50059">
    <property type="entry name" value="FKBP_PPIASE"/>
    <property type="match status" value="2"/>
</dbReference>
<evidence type="ECO:0000256" key="7">
    <source>
        <dbReference type="SAM" id="SignalP"/>
    </source>
</evidence>
<comment type="similarity">
    <text evidence="2 6">Belongs to the FKBP-type PPIase family.</text>
</comment>
<gene>
    <name evidence="9" type="ORF">IC230_02255</name>
</gene>
<name>A0A927AXN4_9BACT</name>
<proteinExistence type="inferred from homology"/>
<dbReference type="EMBL" id="JACXAA010000001">
    <property type="protein sequence ID" value="MBD2751700.1"/>
    <property type="molecule type" value="Genomic_DNA"/>
</dbReference>
<comment type="catalytic activity">
    <reaction evidence="1 5 6">
        <text>[protein]-peptidylproline (omega=180) = [protein]-peptidylproline (omega=0)</text>
        <dbReference type="Rhea" id="RHEA:16237"/>
        <dbReference type="Rhea" id="RHEA-COMP:10747"/>
        <dbReference type="Rhea" id="RHEA-COMP:10748"/>
        <dbReference type="ChEBI" id="CHEBI:83833"/>
        <dbReference type="ChEBI" id="CHEBI:83834"/>
        <dbReference type="EC" id="5.2.1.8"/>
    </reaction>
</comment>
<dbReference type="SUPFAM" id="SSF54534">
    <property type="entry name" value="FKBP-like"/>
    <property type="match status" value="2"/>
</dbReference>
<dbReference type="GO" id="GO:0003755">
    <property type="term" value="F:peptidyl-prolyl cis-trans isomerase activity"/>
    <property type="evidence" value="ECO:0007669"/>
    <property type="project" value="UniProtKB-UniRule"/>
</dbReference>
<feature type="domain" description="PPIase FKBP-type" evidence="8">
    <location>
        <begin position="76"/>
        <end position="172"/>
    </location>
</feature>
<keyword evidence="4 5" id="KW-0413">Isomerase</keyword>
<dbReference type="InterPro" id="IPR001179">
    <property type="entry name" value="PPIase_FKBP_dom"/>
</dbReference>
<evidence type="ECO:0000313" key="9">
    <source>
        <dbReference type="EMBL" id="MBD2751700.1"/>
    </source>
</evidence>
<dbReference type="PANTHER" id="PTHR43811:SF19">
    <property type="entry name" value="39 KDA FK506-BINDING NUCLEAR PROTEIN"/>
    <property type="match status" value="1"/>
</dbReference>
<keyword evidence="7" id="KW-0732">Signal</keyword>
<evidence type="ECO:0000256" key="1">
    <source>
        <dbReference type="ARBA" id="ARBA00000971"/>
    </source>
</evidence>
<reference evidence="9" key="1">
    <citation type="submission" date="2020-09" db="EMBL/GenBank/DDBJ databases">
        <authorList>
            <person name="Kim M.K."/>
        </authorList>
    </citation>
    <scope>NUCLEOTIDE SEQUENCE</scope>
    <source>
        <strain evidence="9">BT704</strain>
    </source>
</reference>
<evidence type="ECO:0000259" key="8">
    <source>
        <dbReference type="PROSITE" id="PS50059"/>
    </source>
</evidence>
<dbReference type="Pfam" id="PF00254">
    <property type="entry name" value="FKBP_C"/>
    <property type="match status" value="2"/>
</dbReference>
<dbReference type="Proteomes" id="UP000653797">
    <property type="component" value="Unassembled WGS sequence"/>
</dbReference>
<feature type="signal peptide" evidence="7">
    <location>
        <begin position="1"/>
        <end position="18"/>
    </location>
</feature>
<evidence type="ECO:0000256" key="5">
    <source>
        <dbReference type="PROSITE-ProRule" id="PRU00277"/>
    </source>
</evidence>
<dbReference type="EC" id="5.2.1.8" evidence="6"/>
<evidence type="ECO:0000256" key="4">
    <source>
        <dbReference type="ARBA" id="ARBA00023235"/>
    </source>
</evidence>
<feature type="chain" id="PRO_5037749637" description="Peptidyl-prolyl cis-trans isomerase" evidence="7">
    <location>
        <begin position="19"/>
        <end position="298"/>
    </location>
</feature>
<evidence type="ECO:0000256" key="2">
    <source>
        <dbReference type="ARBA" id="ARBA00006577"/>
    </source>
</evidence>
<evidence type="ECO:0000256" key="6">
    <source>
        <dbReference type="RuleBase" id="RU003915"/>
    </source>
</evidence>
<evidence type="ECO:0000313" key="10">
    <source>
        <dbReference type="Proteomes" id="UP000653797"/>
    </source>
</evidence>
<dbReference type="RefSeq" id="WP_191037336.1">
    <property type="nucleotide sequence ID" value="NZ_JACXAA010000001.1"/>
</dbReference>
<evidence type="ECO:0000256" key="3">
    <source>
        <dbReference type="ARBA" id="ARBA00023110"/>
    </source>
</evidence>
<dbReference type="PANTHER" id="PTHR43811">
    <property type="entry name" value="FKBP-TYPE PEPTIDYL-PROLYL CIS-TRANS ISOMERASE FKPA"/>
    <property type="match status" value="1"/>
</dbReference>
<keyword evidence="10" id="KW-1185">Reference proteome</keyword>
<protein>
    <recommendedName>
        <fullName evidence="6">Peptidyl-prolyl cis-trans isomerase</fullName>
        <ecNumber evidence="6">5.2.1.8</ecNumber>
    </recommendedName>
</protein>
<feature type="domain" description="PPIase FKBP-type" evidence="8">
    <location>
        <begin position="214"/>
        <end position="298"/>
    </location>
</feature>
<dbReference type="AlphaFoldDB" id="A0A927AXN4"/>
<accession>A0A927AXN4</accession>
<dbReference type="PROSITE" id="PS51257">
    <property type="entry name" value="PROKAR_LIPOPROTEIN"/>
    <property type="match status" value="1"/>
</dbReference>
<organism evidence="9 10">
    <name type="scientific">Spirosoma validum</name>
    <dbReference type="NCBI Taxonomy" id="2771355"/>
    <lineage>
        <taxon>Bacteria</taxon>
        <taxon>Pseudomonadati</taxon>
        <taxon>Bacteroidota</taxon>
        <taxon>Cytophagia</taxon>
        <taxon>Cytophagales</taxon>
        <taxon>Cytophagaceae</taxon>
        <taxon>Spirosoma</taxon>
    </lineage>
</organism>
<comment type="caution">
    <text evidence="9">The sequence shown here is derived from an EMBL/GenBank/DDBJ whole genome shotgun (WGS) entry which is preliminary data.</text>
</comment>
<keyword evidence="3 5" id="KW-0697">Rotamase</keyword>